<dbReference type="RefSeq" id="WP_003537415.1">
    <property type="nucleotide sequence ID" value="NZ_AP031443.1"/>
</dbReference>
<evidence type="ECO:0000256" key="1">
    <source>
        <dbReference type="SAM" id="Phobius"/>
    </source>
</evidence>
<sequence>MKKFKSLFKCRLDERQLKIRGNIYFKSFSVLSFIIIAIFFIKEIFNIDLMIGDWEYLIALFISITYCFILMIYYEIYPLTKARYRLLFIFFGLYGFGFFGLYLFLIINGKPLIIDNQLSVLGCELIFTSFYIIIFITYVIKVIYNHYHQDDDN</sequence>
<dbReference type="EMBL" id="QUSL01000005">
    <property type="protein sequence ID" value="RGD86486.1"/>
    <property type="molecule type" value="Genomic_DNA"/>
</dbReference>
<feature type="transmembrane region" description="Helical" evidence="1">
    <location>
        <begin position="86"/>
        <end position="107"/>
    </location>
</feature>
<name>A0A3E3EF68_9FIRM</name>
<reference evidence="2 3" key="1">
    <citation type="submission" date="2018-08" db="EMBL/GenBank/DDBJ databases">
        <title>A genome reference for cultivated species of the human gut microbiota.</title>
        <authorList>
            <person name="Zou Y."/>
            <person name="Xue W."/>
            <person name="Luo G."/>
        </authorList>
    </citation>
    <scope>NUCLEOTIDE SEQUENCE [LARGE SCALE GENOMIC DNA]</scope>
    <source>
        <strain evidence="2 3">OM06-4</strain>
    </source>
</reference>
<proteinExistence type="predicted"/>
<evidence type="ECO:0000313" key="3">
    <source>
        <dbReference type="Proteomes" id="UP000261032"/>
    </source>
</evidence>
<gene>
    <name evidence="2" type="ORF">DXB93_04780</name>
</gene>
<keyword evidence="1" id="KW-1133">Transmembrane helix</keyword>
<feature type="transmembrane region" description="Helical" evidence="1">
    <location>
        <begin position="119"/>
        <end position="140"/>
    </location>
</feature>
<feature type="transmembrane region" description="Helical" evidence="1">
    <location>
        <begin position="56"/>
        <end position="74"/>
    </location>
</feature>
<dbReference type="GeneID" id="64195476"/>
<feature type="transmembrane region" description="Helical" evidence="1">
    <location>
        <begin position="21"/>
        <end position="41"/>
    </location>
</feature>
<protein>
    <submittedName>
        <fullName evidence="2">Uncharacterized protein</fullName>
    </submittedName>
</protein>
<organism evidence="2 3">
    <name type="scientific">Thomasclavelia ramosa</name>
    <dbReference type="NCBI Taxonomy" id="1547"/>
    <lineage>
        <taxon>Bacteria</taxon>
        <taxon>Bacillati</taxon>
        <taxon>Bacillota</taxon>
        <taxon>Erysipelotrichia</taxon>
        <taxon>Erysipelotrichales</taxon>
        <taxon>Coprobacillaceae</taxon>
        <taxon>Thomasclavelia</taxon>
    </lineage>
</organism>
<keyword evidence="1" id="KW-0812">Transmembrane</keyword>
<keyword evidence="1" id="KW-0472">Membrane</keyword>
<dbReference type="AlphaFoldDB" id="A0A3E3EF68"/>
<comment type="caution">
    <text evidence="2">The sequence shown here is derived from an EMBL/GenBank/DDBJ whole genome shotgun (WGS) entry which is preliminary data.</text>
</comment>
<dbReference type="Proteomes" id="UP000261032">
    <property type="component" value="Unassembled WGS sequence"/>
</dbReference>
<evidence type="ECO:0000313" key="2">
    <source>
        <dbReference type="EMBL" id="RGD86486.1"/>
    </source>
</evidence>
<accession>A0A3E3EF68</accession>